<dbReference type="EMBL" id="JAYMYR010000007">
    <property type="protein sequence ID" value="KAK7353350.1"/>
    <property type="molecule type" value="Genomic_DNA"/>
</dbReference>
<evidence type="ECO:0000313" key="1">
    <source>
        <dbReference type="EMBL" id="KAK7353350.1"/>
    </source>
</evidence>
<dbReference type="Proteomes" id="UP001374584">
    <property type="component" value="Unassembled WGS sequence"/>
</dbReference>
<name>A0AAN9MET2_PHACN</name>
<reference evidence="1 2" key="1">
    <citation type="submission" date="2024-01" db="EMBL/GenBank/DDBJ databases">
        <title>The genomes of 5 underutilized Papilionoideae crops provide insights into root nodulation and disease resistanc.</title>
        <authorList>
            <person name="Jiang F."/>
        </authorList>
    </citation>
    <scope>NUCLEOTIDE SEQUENCE [LARGE SCALE GENOMIC DNA]</scope>
    <source>
        <strain evidence="1">JINMINGXINNONG_FW02</strain>
        <tissue evidence="1">Leaves</tissue>
    </source>
</reference>
<accession>A0AAN9MET2</accession>
<sequence length="77" mass="8353">MACYIPPHLHIEVKKHYSLETLAFGLASAWSVMCPSASSDKPLITKILLLLHSAKILLGEIASLCAHHLYSVGGKRA</sequence>
<evidence type="ECO:0000313" key="2">
    <source>
        <dbReference type="Proteomes" id="UP001374584"/>
    </source>
</evidence>
<keyword evidence="2" id="KW-1185">Reference proteome</keyword>
<gene>
    <name evidence="1" type="ORF">VNO80_18796</name>
</gene>
<comment type="caution">
    <text evidence="1">The sequence shown here is derived from an EMBL/GenBank/DDBJ whole genome shotgun (WGS) entry which is preliminary data.</text>
</comment>
<dbReference type="AlphaFoldDB" id="A0AAN9MET2"/>
<organism evidence="1 2">
    <name type="scientific">Phaseolus coccineus</name>
    <name type="common">Scarlet runner bean</name>
    <name type="synonym">Phaseolus multiflorus</name>
    <dbReference type="NCBI Taxonomy" id="3886"/>
    <lineage>
        <taxon>Eukaryota</taxon>
        <taxon>Viridiplantae</taxon>
        <taxon>Streptophyta</taxon>
        <taxon>Embryophyta</taxon>
        <taxon>Tracheophyta</taxon>
        <taxon>Spermatophyta</taxon>
        <taxon>Magnoliopsida</taxon>
        <taxon>eudicotyledons</taxon>
        <taxon>Gunneridae</taxon>
        <taxon>Pentapetalae</taxon>
        <taxon>rosids</taxon>
        <taxon>fabids</taxon>
        <taxon>Fabales</taxon>
        <taxon>Fabaceae</taxon>
        <taxon>Papilionoideae</taxon>
        <taxon>50 kb inversion clade</taxon>
        <taxon>NPAAA clade</taxon>
        <taxon>indigoferoid/millettioid clade</taxon>
        <taxon>Phaseoleae</taxon>
        <taxon>Phaseolus</taxon>
    </lineage>
</organism>
<protein>
    <submittedName>
        <fullName evidence="1">Uncharacterized protein</fullName>
    </submittedName>
</protein>
<proteinExistence type="predicted"/>